<keyword evidence="2" id="KW-1185">Reference proteome</keyword>
<sequence>MSATPLQSLFPFLPTKYCLSITAIISSRQRPPRNNSTVRGCSVSENCCSAASCPLGTLPRLASLHDHNHLTFIATAMTCFI</sequence>
<evidence type="ECO:0000313" key="1">
    <source>
        <dbReference type="EMBL" id="KAF5828335.1"/>
    </source>
</evidence>
<organism evidence="1 2">
    <name type="scientific">Dunaliella salina</name>
    <name type="common">Green alga</name>
    <name type="synonym">Protococcus salinus</name>
    <dbReference type="NCBI Taxonomy" id="3046"/>
    <lineage>
        <taxon>Eukaryota</taxon>
        <taxon>Viridiplantae</taxon>
        <taxon>Chlorophyta</taxon>
        <taxon>core chlorophytes</taxon>
        <taxon>Chlorophyceae</taxon>
        <taxon>CS clade</taxon>
        <taxon>Chlamydomonadales</taxon>
        <taxon>Dunaliellaceae</taxon>
        <taxon>Dunaliella</taxon>
    </lineage>
</organism>
<gene>
    <name evidence="1" type="ORF">DUNSADRAFT_17769</name>
</gene>
<evidence type="ECO:0000313" key="2">
    <source>
        <dbReference type="Proteomes" id="UP000815325"/>
    </source>
</evidence>
<comment type="caution">
    <text evidence="1">The sequence shown here is derived from an EMBL/GenBank/DDBJ whole genome shotgun (WGS) entry which is preliminary data.</text>
</comment>
<name>A0ABQ7G149_DUNSA</name>
<reference evidence="1" key="1">
    <citation type="submission" date="2017-08" db="EMBL/GenBank/DDBJ databases">
        <authorList>
            <person name="Polle J.E."/>
            <person name="Barry K."/>
            <person name="Cushman J."/>
            <person name="Schmutz J."/>
            <person name="Tran D."/>
            <person name="Hathwaick L.T."/>
            <person name="Yim W.C."/>
            <person name="Jenkins J."/>
            <person name="Mckie-Krisberg Z.M."/>
            <person name="Prochnik S."/>
            <person name="Lindquist E."/>
            <person name="Dockter R.B."/>
            <person name="Adam C."/>
            <person name="Molina H."/>
            <person name="Bunkerborg J."/>
            <person name="Jin E."/>
            <person name="Buchheim M."/>
            <person name="Magnuson J."/>
        </authorList>
    </citation>
    <scope>NUCLEOTIDE SEQUENCE</scope>
    <source>
        <strain evidence="1">CCAP 19/18</strain>
    </source>
</reference>
<dbReference type="Proteomes" id="UP000815325">
    <property type="component" value="Unassembled WGS sequence"/>
</dbReference>
<protein>
    <submittedName>
        <fullName evidence="1">Uncharacterized protein</fullName>
    </submittedName>
</protein>
<accession>A0ABQ7G149</accession>
<proteinExistence type="predicted"/>
<dbReference type="EMBL" id="MU070320">
    <property type="protein sequence ID" value="KAF5828335.1"/>
    <property type="molecule type" value="Genomic_DNA"/>
</dbReference>